<feature type="transmembrane region" description="Helical" evidence="6">
    <location>
        <begin position="174"/>
        <end position="192"/>
    </location>
</feature>
<feature type="transmembrane region" description="Helical" evidence="6">
    <location>
        <begin position="49"/>
        <end position="69"/>
    </location>
</feature>
<evidence type="ECO:0000256" key="3">
    <source>
        <dbReference type="ARBA" id="ARBA00022692"/>
    </source>
</evidence>
<comment type="subcellular location">
    <subcellularLocation>
        <location evidence="1">Membrane</location>
        <topology evidence="1">Multi-pass membrane protein</topology>
    </subcellularLocation>
</comment>
<feature type="transmembrane region" description="Helical" evidence="6">
    <location>
        <begin position="20"/>
        <end position="37"/>
    </location>
</feature>
<evidence type="ECO:0000313" key="9">
    <source>
        <dbReference type="Proteomes" id="UP001458880"/>
    </source>
</evidence>
<name>A0AAW1JW97_POPJA</name>
<dbReference type="Gene3D" id="1.10.3430.10">
    <property type="entry name" value="Ammonium transporter AmtB like domains"/>
    <property type="match status" value="1"/>
</dbReference>
<feature type="transmembrane region" description="Helical" evidence="6">
    <location>
        <begin position="212"/>
        <end position="229"/>
    </location>
</feature>
<dbReference type="InterPro" id="IPR024041">
    <property type="entry name" value="NH4_transpt_AmtB-like_dom"/>
</dbReference>
<dbReference type="Proteomes" id="UP001458880">
    <property type="component" value="Unassembled WGS sequence"/>
</dbReference>
<feature type="transmembrane region" description="Helical" evidence="6">
    <location>
        <begin position="339"/>
        <end position="358"/>
    </location>
</feature>
<dbReference type="InterPro" id="IPR002229">
    <property type="entry name" value="RhesusRHD"/>
</dbReference>
<keyword evidence="5 6" id="KW-0472">Membrane</keyword>
<dbReference type="SUPFAM" id="SSF111352">
    <property type="entry name" value="Ammonium transporter"/>
    <property type="match status" value="1"/>
</dbReference>
<feature type="transmembrane region" description="Helical" evidence="6">
    <location>
        <begin position="250"/>
        <end position="267"/>
    </location>
</feature>
<feature type="transmembrane region" description="Helical" evidence="6">
    <location>
        <begin position="300"/>
        <end position="318"/>
    </location>
</feature>
<dbReference type="EMBL" id="JASPKY010000330">
    <property type="protein sequence ID" value="KAK9708419.1"/>
    <property type="molecule type" value="Genomic_DNA"/>
</dbReference>
<evidence type="ECO:0000256" key="5">
    <source>
        <dbReference type="ARBA" id="ARBA00023136"/>
    </source>
</evidence>
<dbReference type="AlphaFoldDB" id="A0AAW1JW97"/>
<keyword evidence="4 6" id="KW-1133">Transmembrane helix</keyword>
<dbReference type="PRINTS" id="PR00342">
    <property type="entry name" value="RHESUSRHD"/>
</dbReference>
<evidence type="ECO:0000256" key="4">
    <source>
        <dbReference type="ARBA" id="ARBA00022989"/>
    </source>
</evidence>
<accession>A0AAW1JW97</accession>
<evidence type="ECO:0000313" key="8">
    <source>
        <dbReference type="EMBL" id="KAK9708419.1"/>
    </source>
</evidence>
<feature type="domain" description="Ammonium transporter AmtB-like" evidence="7">
    <location>
        <begin position="20"/>
        <end position="428"/>
    </location>
</feature>
<organism evidence="8 9">
    <name type="scientific">Popillia japonica</name>
    <name type="common">Japanese beetle</name>
    <dbReference type="NCBI Taxonomy" id="7064"/>
    <lineage>
        <taxon>Eukaryota</taxon>
        <taxon>Metazoa</taxon>
        <taxon>Ecdysozoa</taxon>
        <taxon>Arthropoda</taxon>
        <taxon>Hexapoda</taxon>
        <taxon>Insecta</taxon>
        <taxon>Pterygota</taxon>
        <taxon>Neoptera</taxon>
        <taxon>Endopterygota</taxon>
        <taxon>Coleoptera</taxon>
        <taxon>Polyphaga</taxon>
        <taxon>Scarabaeiformia</taxon>
        <taxon>Scarabaeidae</taxon>
        <taxon>Rutelinae</taxon>
        <taxon>Popillia</taxon>
    </lineage>
</organism>
<comment type="similarity">
    <text evidence="2">Belongs to the ammonium transporter (TC 2.A.49) family. Rh subfamily.</text>
</comment>
<dbReference type="PANTHER" id="PTHR11730:SF60">
    <property type="entry name" value="RH50, ISOFORM D"/>
    <property type="match status" value="1"/>
</dbReference>
<gene>
    <name evidence="8" type="ORF">QE152_g27221</name>
</gene>
<keyword evidence="3 6" id="KW-0812">Transmembrane</keyword>
<dbReference type="GO" id="GO:0097272">
    <property type="term" value="P:ammonium homeostasis"/>
    <property type="evidence" value="ECO:0007669"/>
    <property type="project" value="TreeGrafter"/>
</dbReference>
<dbReference type="PANTHER" id="PTHR11730">
    <property type="entry name" value="AMMONIUM TRANSPORTER"/>
    <property type="match status" value="1"/>
</dbReference>
<protein>
    <submittedName>
        <fullName evidence="8">Ammonium Transporter Family</fullName>
    </submittedName>
</protein>
<dbReference type="FunFam" id="1.10.3430.10:FF:000012">
    <property type="entry name" value="Rh type C glycoprotein"/>
    <property type="match status" value="1"/>
</dbReference>
<comment type="caution">
    <text evidence="8">The sequence shown here is derived from an EMBL/GenBank/DDBJ whole genome shotgun (WGS) entry which is preliminary data.</text>
</comment>
<feature type="transmembrane region" description="Helical" evidence="6">
    <location>
        <begin position="400"/>
        <end position="425"/>
    </location>
</feature>
<proteinExistence type="inferred from homology"/>
<feature type="transmembrane region" description="Helical" evidence="6">
    <location>
        <begin position="141"/>
        <end position="162"/>
    </location>
</feature>
<sequence>MAILNLGSPNVICSKHKNVLLVFNLQVILMALFGVFARYEDKDANFKLGIYPMFQDVHVMIFIGFGFLMTFLRRYGFSAVGFNFLLAAIVVQWAIICEGAFELANNGYKIPINMLSLLRADVASATVLISMGALLGNTSYVQLIIMGFIEIVVFSANSYLGTKILKAVDAGDSIFVHAFGAYFGLAVSYVLGRKQKTGSEQEQAQQLEGSSYTSDLFAMIGTVFLWMFWPSFNSAELEGDQQMRAIINTYLSLAACCVASFVVSSALSPDKKFDMVHVQNSTLAGGVAIGTSANLMLQPLGALSIGMNAGILSVIGYHKITPMLNKKFNIHDTCGVHNLHGMPAIMAGLGGAVMAGLATENDYHTKLYQVFPAMAATEVVPGPQHIVLTPGDGRTALEQAGYQILAVVLTLVTSITSGLITGFIIRNISPIDDKDAYADDIAWHTHESHPTQPEKEPVEKHDISIEDNNVSLEDTREMAIEAEIVP</sequence>
<feature type="transmembrane region" description="Helical" evidence="6">
    <location>
        <begin position="75"/>
        <end position="96"/>
    </location>
</feature>
<evidence type="ECO:0000256" key="6">
    <source>
        <dbReference type="SAM" id="Phobius"/>
    </source>
</evidence>
<reference evidence="8 9" key="1">
    <citation type="journal article" date="2024" name="BMC Genomics">
        <title>De novo assembly and annotation of Popillia japonica's genome with initial clues to its potential as an invasive pest.</title>
        <authorList>
            <person name="Cucini C."/>
            <person name="Boschi S."/>
            <person name="Funari R."/>
            <person name="Cardaioli E."/>
            <person name="Iannotti N."/>
            <person name="Marturano G."/>
            <person name="Paoli F."/>
            <person name="Bruttini M."/>
            <person name="Carapelli A."/>
            <person name="Frati F."/>
            <person name="Nardi F."/>
        </authorList>
    </citation>
    <scope>NUCLEOTIDE SEQUENCE [LARGE SCALE GENOMIC DNA]</scope>
    <source>
        <strain evidence="8">DMR45628</strain>
    </source>
</reference>
<dbReference type="InterPro" id="IPR029020">
    <property type="entry name" value="Ammonium/urea_transptr"/>
</dbReference>
<evidence type="ECO:0000256" key="1">
    <source>
        <dbReference type="ARBA" id="ARBA00004141"/>
    </source>
</evidence>
<keyword evidence="9" id="KW-1185">Reference proteome</keyword>
<dbReference type="Pfam" id="PF00909">
    <property type="entry name" value="Ammonium_transp"/>
    <property type="match status" value="1"/>
</dbReference>
<dbReference type="GO" id="GO:0008519">
    <property type="term" value="F:ammonium channel activity"/>
    <property type="evidence" value="ECO:0007669"/>
    <property type="project" value="InterPro"/>
</dbReference>
<dbReference type="GO" id="GO:0005886">
    <property type="term" value="C:plasma membrane"/>
    <property type="evidence" value="ECO:0007669"/>
    <property type="project" value="InterPro"/>
</dbReference>
<evidence type="ECO:0000256" key="2">
    <source>
        <dbReference type="ARBA" id="ARBA00011036"/>
    </source>
</evidence>
<evidence type="ECO:0000259" key="7">
    <source>
        <dbReference type="Pfam" id="PF00909"/>
    </source>
</evidence>